<accession>A0ABS3NX03</accession>
<evidence type="ECO:0000256" key="1">
    <source>
        <dbReference type="SAM" id="Coils"/>
    </source>
</evidence>
<dbReference type="RefSeq" id="WP_208017427.1">
    <property type="nucleotide sequence ID" value="NZ_JAGDQJ010000011.1"/>
</dbReference>
<proteinExistence type="predicted"/>
<comment type="caution">
    <text evidence="2">The sequence shown here is derived from an EMBL/GenBank/DDBJ whole genome shotgun (WGS) entry which is preliminary data.</text>
</comment>
<reference evidence="2 3" key="1">
    <citation type="submission" date="2021-03" db="EMBL/GenBank/DDBJ databases">
        <title>Identification of novel Bacillus strains.</title>
        <authorList>
            <person name="Xiao Z."/>
            <person name="Li Y."/>
            <person name="Shen J."/>
        </authorList>
    </citation>
    <scope>NUCLEOTIDE SEQUENCE [LARGE SCALE GENOMIC DNA]</scope>
    <source>
        <strain evidence="2 3">SY8</strain>
    </source>
</reference>
<gene>
    <name evidence="2" type="ORF">J4P90_09440</name>
</gene>
<sequence>MTTFIVTITIFLDLFVIGPIATKRKEEHDRLEKELLEQQEVLEQEIKKQAVGDIPEVKENKMKIIKRPKLKTTFEIKLFIYGVRI</sequence>
<evidence type="ECO:0000313" key="2">
    <source>
        <dbReference type="EMBL" id="MBO1625468.1"/>
    </source>
</evidence>
<dbReference type="EMBL" id="JAGDQJ010000011">
    <property type="protein sequence ID" value="MBO1625468.1"/>
    <property type="molecule type" value="Genomic_DNA"/>
</dbReference>
<name>A0ABS3NX03_9BACI</name>
<dbReference type="Proteomes" id="UP000677611">
    <property type="component" value="Unassembled WGS sequence"/>
</dbReference>
<feature type="coiled-coil region" evidence="1">
    <location>
        <begin position="21"/>
        <end position="48"/>
    </location>
</feature>
<evidence type="ECO:0000313" key="3">
    <source>
        <dbReference type="Proteomes" id="UP000677611"/>
    </source>
</evidence>
<protein>
    <submittedName>
        <fullName evidence="2">Uncharacterized protein</fullName>
    </submittedName>
</protein>
<organism evidence="2 3">
    <name type="scientific">Bacillus arachidis</name>
    <dbReference type="NCBI Taxonomy" id="2819290"/>
    <lineage>
        <taxon>Bacteria</taxon>
        <taxon>Bacillati</taxon>
        <taxon>Bacillota</taxon>
        <taxon>Bacilli</taxon>
        <taxon>Bacillales</taxon>
        <taxon>Bacillaceae</taxon>
        <taxon>Bacillus</taxon>
    </lineage>
</organism>
<keyword evidence="1" id="KW-0175">Coiled coil</keyword>
<keyword evidence="3" id="KW-1185">Reference proteome</keyword>